<name>A0ABW3K734_9BACT</name>
<dbReference type="Gene3D" id="2.60.40.1120">
    <property type="entry name" value="Carboxypeptidase-like, regulatory domain"/>
    <property type="match status" value="1"/>
</dbReference>
<keyword evidence="7 8" id="KW-0998">Cell outer membrane</keyword>
<dbReference type="Proteomes" id="UP001597112">
    <property type="component" value="Unassembled WGS sequence"/>
</dbReference>
<feature type="signal peptide" evidence="10">
    <location>
        <begin position="1"/>
        <end position="17"/>
    </location>
</feature>
<keyword evidence="10" id="KW-0732">Signal</keyword>
<keyword evidence="3 8" id="KW-1134">Transmembrane beta strand</keyword>
<evidence type="ECO:0000256" key="4">
    <source>
        <dbReference type="ARBA" id="ARBA00022692"/>
    </source>
</evidence>
<comment type="caution">
    <text evidence="13">The sequence shown here is derived from an EMBL/GenBank/DDBJ whole genome shotgun (WGS) entry which is preliminary data.</text>
</comment>
<evidence type="ECO:0000256" key="5">
    <source>
        <dbReference type="ARBA" id="ARBA00023077"/>
    </source>
</evidence>
<keyword evidence="5 9" id="KW-0798">TonB box</keyword>
<dbReference type="InterPro" id="IPR036942">
    <property type="entry name" value="Beta-barrel_TonB_sf"/>
</dbReference>
<protein>
    <submittedName>
        <fullName evidence="13">SusC/RagA family TonB-linked outer membrane protein</fullName>
    </submittedName>
</protein>
<dbReference type="SUPFAM" id="SSF49464">
    <property type="entry name" value="Carboxypeptidase regulatory domain-like"/>
    <property type="match status" value="1"/>
</dbReference>
<evidence type="ECO:0000256" key="1">
    <source>
        <dbReference type="ARBA" id="ARBA00004571"/>
    </source>
</evidence>
<dbReference type="InterPro" id="IPR039426">
    <property type="entry name" value="TonB-dep_rcpt-like"/>
</dbReference>
<sequence>MVFLSVPVCLYASPLQAVTVTGTVIDDTGEILPGVSVVEKGTTNGTVSDSNGNFKLTVSSSQSVVVFSFVGTVSQEIIVGERTVLNVTLVADASTLSEVVVVGYGTQDKKDVTGAIASVKSEDFNRGIMNSPEQLLQGKVAGVNVTSVSGEPGARQTISIRGPGGVRTGSTPLFVVDGIPLDNSSTGGDTNPLNFLNPQDIETMDVLKDASATAIYGSRGANGVVLITTKRGKAGHANLSYHVDYGISKLARKIDVFTADEFRQHVPETGATIIDAGSSTDWQKEVMRTAYTKNHNLNLSGGSDNLTYYASLGMQDQEGILKESNMKRYTGRINLTQELLNDKLKVELNLSASNTENNRPPVGDIIGTALSMNPTYAAYDDAGNPTIIPNVTNPLIRLKLNDDITSTTRIIGNISPSLEIIKGLVYKLNFGIDNSSSIRDEQALPSTTPQQDGRLNSTFVNNNNNLIENYITYAFTKGQHNVSLLAGHSYQKIFLQTRWWSISKFPDNGIEPRYNPGLGTEVLLTGDNNNKPYGTATKNELQSFFGRINYEFKDRYLITATVRADGSSKFGSNNKYGTFPSFALGWRISEESFMESLPFSNLKLRAGWGQTGNQEIPSKITQARFSTTVGSSTSYPLNPTGAYPAGTTYSRLANPNIQWEVSQQTNIGLDYGFFEGALSGSIDYFNKVSDNILLEVVPPDPIQPAPTYWTNVKSMEITNKGWELALNYQNRGNGDFTYGIGGNITFIDNVVEGSPYTIITTGTINGAGLTSATANGYVNGQPIGTFYLKDFAGIDENGENVFVDHTGDGEITDADRISAGSALPKKMYNFTGNIGYKGFDLSINFNGVSGNKVYDNTENALFTRTNLSRSFNTTSAAIEYPQESDLNSGDVSTRYLKNGSFLRLNNATFGYNFRPEMLGLSNWVKSLRLSVTGQNLFVITGYDGYDPEVNTDKTVNGITSWGIDYQSYPKARTIVFGLNITF</sequence>
<dbReference type="InterPro" id="IPR023996">
    <property type="entry name" value="TonB-dep_OMP_SusC/RagA"/>
</dbReference>
<gene>
    <name evidence="13" type="ORF">ACFQ21_19150</name>
</gene>
<comment type="subcellular location">
    <subcellularLocation>
        <location evidence="1 8">Cell outer membrane</location>
        <topology evidence="1 8">Multi-pass membrane protein</topology>
    </subcellularLocation>
</comment>
<evidence type="ECO:0000256" key="8">
    <source>
        <dbReference type="PROSITE-ProRule" id="PRU01360"/>
    </source>
</evidence>
<dbReference type="Gene3D" id="2.170.130.10">
    <property type="entry name" value="TonB-dependent receptor, plug domain"/>
    <property type="match status" value="1"/>
</dbReference>
<evidence type="ECO:0000313" key="14">
    <source>
        <dbReference type="Proteomes" id="UP001597112"/>
    </source>
</evidence>
<dbReference type="NCBIfam" id="TIGR04056">
    <property type="entry name" value="OMP_RagA_SusC"/>
    <property type="match status" value="1"/>
</dbReference>
<evidence type="ECO:0000256" key="7">
    <source>
        <dbReference type="ARBA" id="ARBA00023237"/>
    </source>
</evidence>
<evidence type="ECO:0000256" key="9">
    <source>
        <dbReference type="RuleBase" id="RU003357"/>
    </source>
</evidence>
<dbReference type="InterPro" id="IPR012910">
    <property type="entry name" value="Plug_dom"/>
</dbReference>
<dbReference type="InterPro" id="IPR023997">
    <property type="entry name" value="TonB-dep_OMP_SusC/RagA_CS"/>
</dbReference>
<keyword evidence="4 8" id="KW-0812">Transmembrane</keyword>
<dbReference type="RefSeq" id="WP_377582048.1">
    <property type="nucleotide sequence ID" value="NZ_JBHTKA010000007.1"/>
</dbReference>
<evidence type="ECO:0000313" key="13">
    <source>
        <dbReference type="EMBL" id="MFD1001454.1"/>
    </source>
</evidence>
<dbReference type="InterPro" id="IPR000531">
    <property type="entry name" value="Beta-barrel_TonB"/>
</dbReference>
<evidence type="ECO:0000256" key="6">
    <source>
        <dbReference type="ARBA" id="ARBA00023136"/>
    </source>
</evidence>
<reference evidence="14" key="1">
    <citation type="journal article" date="2019" name="Int. J. Syst. Evol. Microbiol.">
        <title>The Global Catalogue of Microorganisms (GCM) 10K type strain sequencing project: providing services to taxonomists for standard genome sequencing and annotation.</title>
        <authorList>
            <consortium name="The Broad Institute Genomics Platform"/>
            <consortium name="The Broad Institute Genome Sequencing Center for Infectious Disease"/>
            <person name="Wu L."/>
            <person name="Ma J."/>
        </authorList>
    </citation>
    <scope>NUCLEOTIDE SEQUENCE [LARGE SCALE GENOMIC DNA]</scope>
    <source>
        <strain evidence="14">CCUG 58938</strain>
    </source>
</reference>
<feature type="domain" description="TonB-dependent receptor plug" evidence="12">
    <location>
        <begin position="108"/>
        <end position="224"/>
    </location>
</feature>
<keyword evidence="14" id="KW-1185">Reference proteome</keyword>
<evidence type="ECO:0000259" key="12">
    <source>
        <dbReference type="Pfam" id="PF07715"/>
    </source>
</evidence>
<dbReference type="InterPro" id="IPR037066">
    <property type="entry name" value="Plug_dom_sf"/>
</dbReference>
<keyword evidence="6 8" id="KW-0472">Membrane</keyword>
<comment type="similarity">
    <text evidence="8 9">Belongs to the TonB-dependent receptor family.</text>
</comment>
<dbReference type="EMBL" id="JBHTKA010000007">
    <property type="protein sequence ID" value="MFD1001454.1"/>
    <property type="molecule type" value="Genomic_DNA"/>
</dbReference>
<organism evidence="13 14">
    <name type="scientific">Ohtaekwangia kribbensis</name>
    <dbReference type="NCBI Taxonomy" id="688913"/>
    <lineage>
        <taxon>Bacteria</taxon>
        <taxon>Pseudomonadati</taxon>
        <taxon>Bacteroidota</taxon>
        <taxon>Cytophagia</taxon>
        <taxon>Cytophagales</taxon>
        <taxon>Fulvivirgaceae</taxon>
        <taxon>Ohtaekwangia</taxon>
    </lineage>
</organism>
<dbReference type="SUPFAM" id="SSF56935">
    <property type="entry name" value="Porins"/>
    <property type="match status" value="1"/>
</dbReference>
<evidence type="ECO:0000256" key="3">
    <source>
        <dbReference type="ARBA" id="ARBA00022452"/>
    </source>
</evidence>
<feature type="chain" id="PRO_5046911980" evidence="10">
    <location>
        <begin position="18"/>
        <end position="982"/>
    </location>
</feature>
<dbReference type="Pfam" id="PF13715">
    <property type="entry name" value="CarbopepD_reg_2"/>
    <property type="match status" value="1"/>
</dbReference>
<dbReference type="Pfam" id="PF07715">
    <property type="entry name" value="Plug"/>
    <property type="match status" value="1"/>
</dbReference>
<dbReference type="Gene3D" id="2.40.170.20">
    <property type="entry name" value="TonB-dependent receptor, beta-barrel domain"/>
    <property type="match status" value="1"/>
</dbReference>
<evidence type="ECO:0000256" key="2">
    <source>
        <dbReference type="ARBA" id="ARBA00022448"/>
    </source>
</evidence>
<accession>A0ABW3K734</accession>
<proteinExistence type="inferred from homology"/>
<evidence type="ECO:0000256" key="10">
    <source>
        <dbReference type="SAM" id="SignalP"/>
    </source>
</evidence>
<feature type="domain" description="TonB-dependent receptor-like beta-barrel" evidence="11">
    <location>
        <begin position="445"/>
        <end position="936"/>
    </location>
</feature>
<evidence type="ECO:0000259" key="11">
    <source>
        <dbReference type="Pfam" id="PF00593"/>
    </source>
</evidence>
<keyword evidence="2 8" id="KW-0813">Transport</keyword>
<dbReference type="Pfam" id="PF00593">
    <property type="entry name" value="TonB_dep_Rec_b-barrel"/>
    <property type="match status" value="1"/>
</dbReference>
<dbReference type="NCBIfam" id="TIGR04057">
    <property type="entry name" value="SusC_RagA_signa"/>
    <property type="match status" value="1"/>
</dbReference>
<dbReference type="PROSITE" id="PS52016">
    <property type="entry name" value="TONB_DEPENDENT_REC_3"/>
    <property type="match status" value="1"/>
</dbReference>
<dbReference type="InterPro" id="IPR008969">
    <property type="entry name" value="CarboxyPept-like_regulatory"/>
</dbReference>